<dbReference type="GO" id="GO:0031956">
    <property type="term" value="F:medium-chain fatty acid-CoA ligase activity"/>
    <property type="evidence" value="ECO:0007669"/>
    <property type="project" value="TreeGrafter"/>
</dbReference>
<dbReference type="Pfam" id="PF00501">
    <property type="entry name" value="AMP-binding"/>
    <property type="match status" value="1"/>
</dbReference>
<dbReference type="InterPro" id="IPR045851">
    <property type="entry name" value="AMP-bd_C_sf"/>
</dbReference>
<keyword evidence="2 6" id="KW-0436">Ligase</keyword>
<evidence type="ECO:0000313" key="6">
    <source>
        <dbReference type="EMBL" id="XCD16914.1"/>
    </source>
</evidence>
<evidence type="ECO:0000256" key="1">
    <source>
        <dbReference type="ARBA" id="ARBA00022428"/>
    </source>
</evidence>
<dbReference type="RefSeq" id="WP_353498139.1">
    <property type="nucleotide sequence ID" value="NZ_CP115920.1"/>
</dbReference>
<dbReference type="AlphaFoldDB" id="A0AAU8BKT0"/>
<dbReference type="InterPro" id="IPR042099">
    <property type="entry name" value="ANL_N_sf"/>
</dbReference>
<gene>
    <name evidence="6" type="primary">menE</name>
    <name evidence="6" type="ORF">PG915_05105</name>
</gene>
<sequence>MTSVNPPLPLWEHWAQLTPNKIAIKNQAHAMTWHELCEQIQSLGQYLVEQDLAPGDVVCLVGRAEQSLVLRYLACLAHGVIPALLNDQPKSQLITKFDTLYRTDEPANVWGNCQWDELTAQRDEHEHELYRIERSDDDSSKANSQLTNAIEMTEPVVSIVFTSGSTGLPKAVAHSASNHLASAAGLLQRFRFTADDSWLLSLPMFHVSGLAIVWRWLTVGATLNIASGNFAADIANVTHASLVATQLKRIIDNQWPTSLERVLLGGSQIAQTLVESAEARGIESWMGYGMTETASTVTAKRVDAIASSGTLLPHRALKVENERIYVAGDTLARGYFVQGKISPLALESGWFDTKDLGCWNTQRELCVIGRADNLFISGGENVHCEEVEAALNSLSFISQAIVVPVEDEEFGARCVALVQAKSQPELSKMRDLLTPLLAKFKHPIGYFLMPNQLTSSGIKVARRDVKQWLAASQSDFIVIS</sequence>
<dbReference type="Gene3D" id="3.40.50.12780">
    <property type="entry name" value="N-terminal domain of ligase-like"/>
    <property type="match status" value="1"/>
</dbReference>
<evidence type="ECO:0000256" key="4">
    <source>
        <dbReference type="ARBA" id="ARBA00022840"/>
    </source>
</evidence>
<dbReference type="SUPFAM" id="SSF56801">
    <property type="entry name" value="Acetyl-CoA synthetase-like"/>
    <property type="match status" value="1"/>
</dbReference>
<dbReference type="InterPro" id="IPR020845">
    <property type="entry name" value="AMP-binding_CS"/>
</dbReference>
<keyword evidence="4" id="KW-0067">ATP-binding</keyword>
<dbReference type="EMBL" id="CP115920">
    <property type="protein sequence ID" value="XCD16914.1"/>
    <property type="molecule type" value="Genomic_DNA"/>
</dbReference>
<keyword evidence="1" id="KW-0474">Menaquinone biosynthesis</keyword>
<organism evidence="6">
    <name type="scientific">Vibrio chaetopteri</name>
    <dbReference type="NCBI Taxonomy" id="3016528"/>
    <lineage>
        <taxon>Bacteria</taxon>
        <taxon>Pseudomonadati</taxon>
        <taxon>Pseudomonadota</taxon>
        <taxon>Gammaproteobacteria</taxon>
        <taxon>Vibrionales</taxon>
        <taxon>Vibrionaceae</taxon>
        <taxon>Vibrio</taxon>
    </lineage>
</organism>
<dbReference type="Gene3D" id="3.30.300.30">
    <property type="match status" value="1"/>
</dbReference>
<dbReference type="PANTHER" id="PTHR43201:SF32">
    <property type="entry name" value="2-SUCCINYLBENZOATE--COA LIGASE, CHLOROPLASTIC_PEROXISOMAL"/>
    <property type="match status" value="1"/>
</dbReference>
<dbReference type="GO" id="GO:0006631">
    <property type="term" value="P:fatty acid metabolic process"/>
    <property type="evidence" value="ECO:0007669"/>
    <property type="project" value="TreeGrafter"/>
</dbReference>
<dbReference type="InterPro" id="IPR000873">
    <property type="entry name" value="AMP-dep_synth/lig_dom"/>
</dbReference>
<dbReference type="GO" id="GO:0005524">
    <property type="term" value="F:ATP binding"/>
    <property type="evidence" value="ECO:0007669"/>
    <property type="project" value="UniProtKB-KW"/>
</dbReference>
<dbReference type="NCBIfam" id="TIGR01923">
    <property type="entry name" value="menE"/>
    <property type="match status" value="1"/>
</dbReference>
<dbReference type="EC" id="6.2.1.26" evidence="6"/>
<proteinExistence type="predicted"/>
<evidence type="ECO:0000259" key="5">
    <source>
        <dbReference type="Pfam" id="PF00501"/>
    </source>
</evidence>
<evidence type="ECO:0000256" key="2">
    <source>
        <dbReference type="ARBA" id="ARBA00022598"/>
    </source>
</evidence>
<protein>
    <submittedName>
        <fullName evidence="6">O-succinylbenzoate--CoA ligase</fullName>
        <ecNumber evidence="6">6.2.1.26</ecNumber>
    </submittedName>
</protein>
<keyword evidence="3" id="KW-0547">Nucleotide-binding</keyword>
<dbReference type="GO" id="GO:0008756">
    <property type="term" value="F:o-succinylbenzoate-CoA ligase activity"/>
    <property type="evidence" value="ECO:0007669"/>
    <property type="project" value="UniProtKB-EC"/>
</dbReference>
<dbReference type="NCBIfam" id="NF006539">
    <property type="entry name" value="PRK09029.1"/>
    <property type="match status" value="1"/>
</dbReference>
<accession>A0AAU8BKT0</accession>
<dbReference type="PROSITE" id="PS00455">
    <property type="entry name" value="AMP_BINDING"/>
    <property type="match status" value="1"/>
</dbReference>
<evidence type="ECO:0000256" key="3">
    <source>
        <dbReference type="ARBA" id="ARBA00022741"/>
    </source>
</evidence>
<name>A0AAU8BKT0_9VIBR</name>
<feature type="domain" description="AMP-dependent synthetase/ligase" evidence="5">
    <location>
        <begin position="12"/>
        <end position="336"/>
    </location>
</feature>
<reference evidence="6" key="1">
    <citation type="submission" date="2023-01" db="EMBL/GenBank/DDBJ databases">
        <title>Vibrio sp. CB1-14 genome sequencing.</title>
        <authorList>
            <person name="Otstavnykh N."/>
            <person name="Isaeva M."/>
            <person name="Meleshko D."/>
        </authorList>
    </citation>
    <scope>NUCLEOTIDE SEQUENCE</scope>
    <source>
        <strain evidence="6">CB1-14</strain>
    </source>
</reference>
<dbReference type="InterPro" id="IPR010192">
    <property type="entry name" value="MenE"/>
</dbReference>
<dbReference type="PANTHER" id="PTHR43201">
    <property type="entry name" value="ACYL-COA SYNTHETASE"/>
    <property type="match status" value="1"/>
</dbReference>
<dbReference type="CDD" id="cd17630">
    <property type="entry name" value="OSB_MenE-like"/>
    <property type="match status" value="1"/>
</dbReference>
<dbReference type="KEGG" id="vck:PG915_05105"/>
<dbReference type="GO" id="GO:0009234">
    <property type="term" value="P:menaquinone biosynthetic process"/>
    <property type="evidence" value="ECO:0007669"/>
    <property type="project" value="UniProtKB-KW"/>
</dbReference>